<dbReference type="EMBL" id="SACN01000001">
    <property type="protein sequence ID" value="RVT92914.1"/>
    <property type="molecule type" value="Genomic_DNA"/>
</dbReference>
<proteinExistence type="predicted"/>
<gene>
    <name evidence="2" type="ORF">EOD43_03115</name>
</gene>
<dbReference type="PANTHER" id="PTHR40943:SF1">
    <property type="entry name" value="CYTOPLASMIC PROTEIN"/>
    <property type="match status" value="1"/>
</dbReference>
<dbReference type="AlphaFoldDB" id="A0A437M5Y7"/>
<name>A0A437M5Y7_9SPHN</name>
<evidence type="ECO:0000259" key="1">
    <source>
        <dbReference type="Pfam" id="PF05899"/>
    </source>
</evidence>
<dbReference type="InterPro" id="IPR014710">
    <property type="entry name" value="RmlC-like_jellyroll"/>
</dbReference>
<dbReference type="InterPro" id="IPR011051">
    <property type="entry name" value="RmlC_Cupin_sf"/>
</dbReference>
<accession>A0A437M5Y7</accession>
<evidence type="ECO:0000313" key="3">
    <source>
        <dbReference type="Proteomes" id="UP000282971"/>
    </source>
</evidence>
<keyword evidence="3" id="KW-1185">Reference proteome</keyword>
<dbReference type="SUPFAM" id="SSF51182">
    <property type="entry name" value="RmlC-like cupins"/>
    <property type="match status" value="2"/>
</dbReference>
<feature type="domain" description="(S)-ureidoglycine aminohydrolase cupin" evidence="1">
    <location>
        <begin position="166"/>
        <end position="236"/>
    </location>
</feature>
<dbReference type="InterPro" id="IPR008579">
    <property type="entry name" value="UGlyAH_Cupin_dom"/>
</dbReference>
<evidence type="ECO:0000313" key="2">
    <source>
        <dbReference type="EMBL" id="RVT92914.1"/>
    </source>
</evidence>
<organism evidence="2 3">
    <name type="scientific">Sphingomonas crocodyli</name>
    <dbReference type="NCBI Taxonomy" id="1979270"/>
    <lineage>
        <taxon>Bacteria</taxon>
        <taxon>Pseudomonadati</taxon>
        <taxon>Pseudomonadota</taxon>
        <taxon>Alphaproteobacteria</taxon>
        <taxon>Sphingomonadales</taxon>
        <taxon>Sphingomonadaceae</taxon>
        <taxon>Sphingomonas</taxon>
    </lineage>
</organism>
<sequence>MNSAKHEADSYPCIIDLRAFAAQSREDSQELEGHDFLADRRYVSLPDGPTALGLIELAAGTGTVASMPNDEFILVMDGEVQIRGIVAFSLKTGESAVLPKNAAFSWDTSAPATIAFMCQASNETTAREPVKIDPTLPREASPPLREGLVIGEMPKAFRHIDFESNDGLFAAAAWNANGYARRPVTFDYFELMHLLEGSVSFVDRRGADHVFSKDDIFVVRKGGEVNWVSTVPVSKVAAICRA</sequence>
<comment type="caution">
    <text evidence="2">The sequence shown here is derived from an EMBL/GenBank/DDBJ whole genome shotgun (WGS) entry which is preliminary data.</text>
</comment>
<reference evidence="2 3" key="1">
    <citation type="submission" date="2019-01" db="EMBL/GenBank/DDBJ databases">
        <authorList>
            <person name="Chen W.-M."/>
        </authorList>
    </citation>
    <scope>NUCLEOTIDE SEQUENCE [LARGE SCALE GENOMIC DNA]</scope>
    <source>
        <strain evidence="2 3">CCP-7</strain>
    </source>
</reference>
<dbReference type="PANTHER" id="PTHR40943">
    <property type="entry name" value="CYTOPLASMIC PROTEIN-RELATED"/>
    <property type="match status" value="1"/>
</dbReference>
<protein>
    <submittedName>
        <fullName evidence="2">DUF861 domain-containing protein</fullName>
    </submittedName>
</protein>
<dbReference type="Proteomes" id="UP000282971">
    <property type="component" value="Unassembled WGS sequence"/>
</dbReference>
<dbReference type="Gene3D" id="2.60.120.10">
    <property type="entry name" value="Jelly Rolls"/>
    <property type="match status" value="2"/>
</dbReference>
<dbReference type="OrthoDB" id="9799053at2"/>
<dbReference type="RefSeq" id="WP_127741005.1">
    <property type="nucleotide sequence ID" value="NZ_SACN01000001.1"/>
</dbReference>
<dbReference type="Pfam" id="PF05899">
    <property type="entry name" value="Cupin_3"/>
    <property type="match status" value="1"/>
</dbReference>